<evidence type="ECO:0000256" key="3">
    <source>
        <dbReference type="ARBA" id="ARBA00022490"/>
    </source>
</evidence>
<sequence length="647" mass="74629">MYCFQGVPGNIFKMDTQHGFIIDPQVRVPHRAMVERLLELGYLHNKLLHSCQGLARGSGGSVAQAVEAALRKQLTNYYGLVGCMQSEDDVGIVDPLTSGCAINGGGMTLRRLVVWVSNPMRLLQCLCDAAAAVDNLRGGAVISSLDILRYHGDPSYSANINFLLGYACKPLMNMISNWMVEGELFDPFDEFFISVNTSCQDRDIWKDKFVLRQSLIPNIITQELADMILMSGKAVHFLNVICDQRVPITGARQALREMKVIDLLQLTDPRSKLSQMVVSIFKETSQLVLTTLVDNFKLFQHFQGLRRYILLGQGDFANYFMELVEPEMRKPASQLQYHELNGLLGTAIRSSTAAYEDPEIMRRVSIKLLVASGGDWGSDVFGLQYLMHDPLDAAFGLSDGAYSHMFNFLWRTKRMEYILLSLRKERWANKNKLNWLAVQIPEVNNALVLADRLSQELVHFARQFHYYILFEVVECQWEKFWEALQKAASLDDVISAHGTFIKEIQAQTFQDEESRKFINELRLIWNLVFELETLERRFLNHVEKECTEREERERRVEAVGTCCREEAQLAETNREFRMFLANIRAQYSIIISNYEDVLKKFLMELSVRKDHRLRLLSARIDYNEHYKRNDSRIFDSMKFSRCSDLFE</sequence>
<organism evidence="8 9">
    <name type="scientific">Ranatra chinensis</name>
    <dbReference type="NCBI Taxonomy" id="642074"/>
    <lineage>
        <taxon>Eukaryota</taxon>
        <taxon>Metazoa</taxon>
        <taxon>Ecdysozoa</taxon>
        <taxon>Arthropoda</taxon>
        <taxon>Hexapoda</taxon>
        <taxon>Insecta</taxon>
        <taxon>Pterygota</taxon>
        <taxon>Neoptera</taxon>
        <taxon>Paraneoptera</taxon>
        <taxon>Hemiptera</taxon>
        <taxon>Heteroptera</taxon>
        <taxon>Panheteroptera</taxon>
        <taxon>Nepomorpha</taxon>
        <taxon>Nepidae</taxon>
        <taxon>Ranatrinae</taxon>
        <taxon>Ranatra</taxon>
    </lineage>
</organism>
<dbReference type="InterPro" id="IPR040457">
    <property type="entry name" value="GCP_C"/>
</dbReference>
<dbReference type="Pfam" id="PF04130">
    <property type="entry name" value="GCP_C_terminal"/>
    <property type="match status" value="1"/>
</dbReference>
<gene>
    <name evidence="8" type="ORF">AAG570_000046</name>
</gene>
<dbReference type="GO" id="GO:0005815">
    <property type="term" value="C:microtubule organizing center"/>
    <property type="evidence" value="ECO:0007669"/>
    <property type="project" value="UniProtKB-ARBA"/>
</dbReference>
<dbReference type="Gene3D" id="1.20.120.1900">
    <property type="entry name" value="Gamma-tubulin complex, C-terminal domain"/>
    <property type="match status" value="1"/>
</dbReference>
<feature type="domain" description="Gamma tubulin complex component protein N-terminal" evidence="7">
    <location>
        <begin position="2"/>
        <end position="294"/>
    </location>
</feature>
<comment type="caution">
    <text evidence="8">The sequence shown here is derived from an EMBL/GenBank/DDBJ whole genome shotgun (WGS) entry which is preliminary data.</text>
</comment>
<evidence type="ECO:0000256" key="2">
    <source>
        <dbReference type="ARBA" id="ARBA00010337"/>
    </source>
</evidence>
<reference evidence="8 9" key="1">
    <citation type="submission" date="2024-07" db="EMBL/GenBank/DDBJ databases">
        <title>Chromosome-level genome assembly of the water stick insect Ranatra chinensis (Heteroptera: Nepidae).</title>
        <authorList>
            <person name="Liu X."/>
        </authorList>
    </citation>
    <scope>NUCLEOTIDE SEQUENCE [LARGE SCALE GENOMIC DNA]</scope>
    <source>
        <strain evidence="8">Cailab_2021Rc</strain>
        <tissue evidence="8">Muscle</tissue>
    </source>
</reference>
<comment type="similarity">
    <text evidence="2">Belongs to the TUBGCP family.</text>
</comment>
<keyword evidence="3" id="KW-0963">Cytoplasm</keyword>
<accession>A0ABD0ZJ93</accession>
<name>A0ABD0ZJ93_9HEMI</name>
<keyword evidence="9" id="KW-1185">Reference proteome</keyword>
<feature type="domain" description="Gamma tubulin complex component C-terminal" evidence="6">
    <location>
        <begin position="298"/>
        <end position="626"/>
    </location>
</feature>
<dbReference type="InterPro" id="IPR007259">
    <property type="entry name" value="GCP"/>
</dbReference>
<evidence type="ECO:0008006" key="10">
    <source>
        <dbReference type="Google" id="ProtNLM"/>
    </source>
</evidence>
<keyword evidence="4" id="KW-0493">Microtubule</keyword>
<dbReference type="InterPro" id="IPR041470">
    <property type="entry name" value="GCP_N"/>
</dbReference>
<dbReference type="InterPro" id="IPR042241">
    <property type="entry name" value="GCP_C_sf"/>
</dbReference>
<dbReference type="GO" id="GO:0005874">
    <property type="term" value="C:microtubule"/>
    <property type="evidence" value="ECO:0007669"/>
    <property type="project" value="UniProtKB-KW"/>
</dbReference>
<dbReference type="Pfam" id="PF17681">
    <property type="entry name" value="GCP_N_terminal"/>
    <property type="match status" value="1"/>
</dbReference>
<evidence type="ECO:0000259" key="6">
    <source>
        <dbReference type="Pfam" id="PF04130"/>
    </source>
</evidence>
<evidence type="ECO:0000256" key="5">
    <source>
        <dbReference type="ARBA" id="ARBA00023212"/>
    </source>
</evidence>
<dbReference type="PANTHER" id="PTHR19302:SF14">
    <property type="entry name" value="GAMMA-TUBULIN COMPLEX COMPONENT 3"/>
    <property type="match status" value="1"/>
</dbReference>
<dbReference type="EMBL" id="JBFDAA010000001">
    <property type="protein sequence ID" value="KAL1140114.1"/>
    <property type="molecule type" value="Genomic_DNA"/>
</dbReference>
<dbReference type="AlphaFoldDB" id="A0ABD0ZJ93"/>
<keyword evidence="5" id="KW-0206">Cytoskeleton</keyword>
<evidence type="ECO:0000256" key="4">
    <source>
        <dbReference type="ARBA" id="ARBA00022701"/>
    </source>
</evidence>
<evidence type="ECO:0000259" key="7">
    <source>
        <dbReference type="Pfam" id="PF17681"/>
    </source>
</evidence>
<evidence type="ECO:0000313" key="9">
    <source>
        <dbReference type="Proteomes" id="UP001558652"/>
    </source>
</evidence>
<evidence type="ECO:0000256" key="1">
    <source>
        <dbReference type="ARBA" id="ARBA00004245"/>
    </source>
</evidence>
<protein>
    <recommendedName>
        <fullName evidence="10">Gamma-tubulin complex component</fullName>
    </recommendedName>
</protein>
<proteinExistence type="inferred from homology"/>
<dbReference type="PANTHER" id="PTHR19302">
    <property type="entry name" value="GAMMA TUBULIN COMPLEX PROTEIN"/>
    <property type="match status" value="1"/>
</dbReference>
<comment type="subcellular location">
    <subcellularLocation>
        <location evidence="1">Cytoplasm</location>
        <location evidence="1">Cytoskeleton</location>
    </subcellularLocation>
</comment>
<evidence type="ECO:0000313" key="8">
    <source>
        <dbReference type="EMBL" id="KAL1140114.1"/>
    </source>
</evidence>
<dbReference type="Proteomes" id="UP001558652">
    <property type="component" value="Unassembled WGS sequence"/>
</dbReference>